<keyword evidence="1" id="KW-1133">Transmembrane helix</keyword>
<name>A0ABP3RZV4_9ACTN</name>
<keyword evidence="1" id="KW-0812">Transmembrane</keyword>
<proteinExistence type="predicted"/>
<feature type="transmembrane region" description="Helical" evidence="1">
    <location>
        <begin position="21"/>
        <end position="39"/>
    </location>
</feature>
<organism evidence="2 3">
    <name type="scientific">Streptomyces crystallinus</name>
    <dbReference type="NCBI Taxonomy" id="68191"/>
    <lineage>
        <taxon>Bacteria</taxon>
        <taxon>Bacillati</taxon>
        <taxon>Actinomycetota</taxon>
        <taxon>Actinomycetes</taxon>
        <taxon>Kitasatosporales</taxon>
        <taxon>Streptomycetaceae</taxon>
        <taxon>Streptomyces</taxon>
    </lineage>
</organism>
<gene>
    <name evidence="2" type="ORF">GCM10010394_54990</name>
</gene>
<dbReference type="EMBL" id="BAAACA010000038">
    <property type="protein sequence ID" value="GAA0617751.1"/>
    <property type="molecule type" value="Genomic_DNA"/>
</dbReference>
<evidence type="ECO:0000313" key="2">
    <source>
        <dbReference type="EMBL" id="GAA0617751.1"/>
    </source>
</evidence>
<sequence>MHPNHPEQPRRSPALYRTMGIAAGVLGIALVAVTTWGLLPGIGDNTLLRHGPQLAGIALIAQGAYWTAKSRTPEDGA</sequence>
<keyword evidence="3" id="KW-1185">Reference proteome</keyword>
<evidence type="ECO:0000313" key="3">
    <source>
        <dbReference type="Proteomes" id="UP001500668"/>
    </source>
</evidence>
<dbReference type="Proteomes" id="UP001500668">
    <property type="component" value="Unassembled WGS sequence"/>
</dbReference>
<evidence type="ECO:0000256" key="1">
    <source>
        <dbReference type="SAM" id="Phobius"/>
    </source>
</evidence>
<protein>
    <recommendedName>
        <fullName evidence="4">Integral membrane protein</fullName>
    </recommendedName>
</protein>
<accession>A0ABP3RZV4</accession>
<keyword evidence="1" id="KW-0472">Membrane</keyword>
<comment type="caution">
    <text evidence="2">The sequence shown here is derived from an EMBL/GenBank/DDBJ whole genome shotgun (WGS) entry which is preliminary data.</text>
</comment>
<evidence type="ECO:0008006" key="4">
    <source>
        <dbReference type="Google" id="ProtNLM"/>
    </source>
</evidence>
<reference evidence="3" key="1">
    <citation type="journal article" date="2019" name="Int. J. Syst. Evol. Microbiol.">
        <title>The Global Catalogue of Microorganisms (GCM) 10K type strain sequencing project: providing services to taxonomists for standard genome sequencing and annotation.</title>
        <authorList>
            <consortium name="The Broad Institute Genomics Platform"/>
            <consortium name="The Broad Institute Genome Sequencing Center for Infectious Disease"/>
            <person name="Wu L."/>
            <person name="Ma J."/>
        </authorList>
    </citation>
    <scope>NUCLEOTIDE SEQUENCE [LARGE SCALE GENOMIC DNA]</scope>
    <source>
        <strain evidence="3">JCM 5067</strain>
    </source>
</reference>